<keyword evidence="4" id="KW-0862">Zinc</keyword>
<keyword evidence="11" id="KW-1185">Reference proteome</keyword>
<dbReference type="EMBL" id="KL367618">
    <property type="protein sequence ID" value="KFD61612.1"/>
    <property type="molecule type" value="Genomic_DNA"/>
</dbReference>
<accession>A0A085MCM7</accession>
<organism evidence="9 11">
    <name type="scientific">Trichuris suis</name>
    <name type="common">pig whipworm</name>
    <dbReference type="NCBI Taxonomy" id="68888"/>
    <lineage>
        <taxon>Eukaryota</taxon>
        <taxon>Metazoa</taxon>
        <taxon>Ecdysozoa</taxon>
        <taxon>Nematoda</taxon>
        <taxon>Enoplea</taxon>
        <taxon>Dorylaimia</taxon>
        <taxon>Trichinellida</taxon>
        <taxon>Trichuridae</taxon>
        <taxon>Trichuris</taxon>
    </lineage>
</organism>
<dbReference type="PROSITE" id="PS00028">
    <property type="entry name" value="ZINC_FINGER_C2H2_1"/>
    <property type="match status" value="3"/>
</dbReference>
<dbReference type="Proteomes" id="UP000030764">
    <property type="component" value="Unassembled WGS sequence"/>
</dbReference>
<dbReference type="GO" id="GO:0000978">
    <property type="term" value="F:RNA polymerase II cis-regulatory region sequence-specific DNA binding"/>
    <property type="evidence" value="ECO:0007669"/>
    <property type="project" value="TreeGrafter"/>
</dbReference>
<evidence type="ECO:0000313" key="10">
    <source>
        <dbReference type="EMBL" id="KFD61612.1"/>
    </source>
</evidence>
<dbReference type="FunFam" id="3.30.160.60:FF:000032">
    <property type="entry name" value="Krueppel-like factor 4"/>
    <property type="match status" value="1"/>
</dbReference>
<dbReference type="PANTHER" id="PTHR23235">
    <property type="entry name" value="KRUEPPEL-LIKE TRANSCRIPTION FACTOR"/>
    <property type="match status" value="1"/>
</dbReference>
<dbReference type="PANTHER" id="PTHR23235:SF120">
    <property type="entry name" value="KRUPPEL-LIKE FACTOR 15"/>
    <property type="match status" value="1"/>
</dbReference>
<keyword evidence="6" id="KW-0804">Transcription</keyword>
<evidence type="ECO:0000256" key="7">
    <source>
        <dbReference type="PROSITE-ProRule" id="PRU00042"/>
    </source>
</evidence>
<dbReference type="GO" id="GO:0000981">
    <property type="term" value="F:DNA-binding transcription factor activity, RNA polymerase II-specific"/>
    <property type="evidence" value="ECO:0007669"/>
    <property type="project" value="TreeGrafter"/>
</dbReference>
<dbReference type="EMBL" id="KL363203">
    <property type="protein sequence ID" value="KFD54973.1"/>
    <property type="molecule type" value="Genomic_DNA"/>
</dbReference>
<dbReference type="GO" id="GO:0008270">
    <property type="term" value="F:zinc ion binding"/>
    <property type="evidence" value="ECO:0007669"/>
    <property type="project" value="UniProtKB-KW"/>
</dbReference>
<feature type="domain" description="C2H2-type" evidence="8">
    <location>
        <begin position="357"/>
        <end position="386"/>
    </location>
</feature>
<name>A0A085MCM7_9BILA</name>
<gene>
    <name evidence="9" type="ORF">M513_04155</name>
    <name evidence="10" type="ORF">M514_04155</name>
</gene>
<dbReference type="SMART" id="SM00355">
    <property type="entry name" value="ZnF_C2H2"/>
    <property type="match status" value="3"/>
</dbReference>
<evidence type="ECO:0000256" key="2">
    <source>
        <dbReference type="ARBA" id="ARBA00022737"/>
    </source>
</evidence>
<evidence type="ECO:0000313" key="9">
    <source>
        <dbReference type="EMBL" id="KFD54973.1"/>
    </source>
</evidence>
<dbReference type="InterPro" id="IPR036236">
    <property type="entry name" value="Znf_C2H2_sf"/>
</dbReference>
<evidence type="ECO:0000256" key="6">
    <source>
        <dbReference type="ARBA" id="ARBA00023163"/>
    </source>
</evidence>
<feature type="domain" description="C2H2-type" evidence="8">
    <location>
        <begin position="417"/>
        <end position="442"/>
    </location>
</feature>
<dbReference type="SUPFAM" id="SSF57667">
    <property type="entry name" value="beta-beta-alpha zinc fingers"/>
    <property type="match status" value="1"/>
</dbReference>
<keyword evidence="3 7" id="KW-0863">Zinc-finger</keyword>
<dbReference type="AlphaFoldDB" id="A0A085MCM7"/>
<evidence type="ECO:0000256" key="5">
    <source>
        <dbReference type="ARBA" id="ARBA00023015"/>
    </source>
</evidence>
<sequence length="442" mass="49820">MWAVRGRWSRITLSESSQRFVSSDVVPRDTTTTTTTTSMWEWEDIASLFESENFRDHTVGVPVLANETPTKDVNQMLPLNGQYEAQNATTYWQNSQGLTSLNLEASREVADTKYGICKAELSKSNDKTTIRRPEAQDNACTPAAAQTTLLSKTDPVYMAPSGTTSATIPLTSESWRPANTTNDCQWSYSNLLVSIASLNERQNQYLAPTYGKMPALQSMNGFGSLCGLTPPASPDEGFNMANFPPQPNLPYGQAAVQDYSTMALQMAPYKQYPACYSTMTPPESPSYDHLMTSGRNMDMSIRSQVAEPDGKNIFYATPRDTQVSDPTALMMMMMQESSREFERNRPKPRRQKRTIVHGCTHPGCLKTYTKSSHLKAHMRIHTGEKPYWCSWPECGWKFARSDELTRHIRKHTGDRPFRCTLCDRAFARSDHLTLHMKRHNAA</sequence>
<proteinExistence type="predicted"/>
<evidence type="ECO:0000313" key="11">
    <source>
        <dbReference type="Proteomes" id="UP000030764"/>
    </source>
</evidence>
<dbReference type="PROSITE" id="PS50157">
    <property type="entry name" value="ZINC_FINGER_C2H2_2"/>
    <property type="match status" value="3"/>
</dbReference>
<keyword evidence="2" id="KW-0677">Repeat</keyword>
<evidence type="ECO:0000256" key="4">
    <source>
        <dbReference type="ARBA" id="ARBA00022833"/>
    </source>
</evidence>
<evidence type="ECO:0000256" key="1">
    <source>
        <dbReference type="ARBA" id="ARBA00022723"/>
    </source>
</evidence>
<dbReference type="Pfam" id="PF00096">
    <property type="entry name" value="zf-C2H2"/>
    <property type="match status" value="3"/>
</dbReference>
<keyword evidence="5" id="KW-0805">Transcription regulation</keyword>
<dbReference type="InterPro" id="IPR013087">
    <property type="entry name" value="Znf_C2H2_type"/>
</dbReference>
<evidence type="ECO:0000256" key="3">
    <source>
        <dbReference type="ARBA" id="ARBA00022771"/>
    </source>
</evidence>
<keyword evidence="1" id="KW-0479">Metal-binding</keyword>
<dbReference type="Proteomes" id="UP000030758">
    <property type="component" value="Unassembled WGS sequence"/>
</dbReference>
<reference evidence="9 11" key="1">
    <citation type="journal article" date="2014" name="Nat. Genet.">
        <title>Genome and transcriptome of the porcine whipworm Trichuris suis.</title>
        <authorList>
            <person name="Jex A.R."/>
            <person name="Nejsum P."/>
            <person name="Schwarz E.M."/>
            <person name="Hu L."/>
            <person name="Young N.D."/>
            <person name="Hall R.S."/>
            <person name="Korhonen P.K."/>
            <person name="Liao S."/>
            <person name="Thamsborg S."/>
            <person name="Xia J."/>
            <person name="Xu P."/>
            <person name="Wang S."/>
            <person name="Scheerlinck J.P."/>
            <person name="Hofmann A."/>
            <person name="Sternberg P.W."/>
            <person name="Wang J."/>
            <person name="Gasser R.B."/>
        </authorList>
    </citation>
    <scope>NUCLEOTIDE SEQUENCE [LARGE SCALE GENOMIC DNA]</scope>
    <source>
        <strain evidence="10">DCEP-RM93F</strain>
        <strain evidence="9">DCEP-RM93M</strain>
    </source>
</reference>
<dbReference type="Gene3D" id="3.30.160.60">
    <property type="entry name" value="Classic Zinc Finger"/>
    <property type="match status" value="3"/>
</dbReference>
<protein>
    <recommendedName>
        <fullName evidence="8">C2H2-type domain-containing protein</fullName>
    </recommendedName>
</protein>
<evidence type="ECO:0000259" key="8">
    <source>
        <dbReference type="PROSITE" id="PS50157"/>
    </source>
</evidence>
<feature type="domain" description="C2H2-type" evidence="8">
    <location>
        <begin position="387"/>
        <end position="416"/>
    </location>
</feature>